<feature type="domain" description="Aminoacyl-transfer RNA synthetases class-II family profile" evidence="14">
    <location>
        <begin position="124"/>
        <end position="334"/>
    </location>
</feature>
<dbReference type="EMBL" id="CP042467">
    <property type="protein sequence ID" value="QED26537.1"/>
    <property type="molecule type" value="Genomic_DNA"/>
</dbReference>
<dbReference type="InterPro" id="IPR010978">
    <property type="entry name" value="tRNA-bd_arm"/>
</dbReference>
<keyword evidence="9 13" id="KW-0460">Magnesium</keyword>
<dbReference type="GO" id="GO:0006432">
    <property type="term" value="P:phenylalanyl-tRNA aminoacylation"/>
    <property type="evidence" value="ECO:0007669"/>
    <property type="project" value="UniProtKB-UniRule"/>
</dbReference>
<evidence type="ECO:0000256" key="8">
    <source>
        <dbReference type="ARBA" id="ARBA00022840"/>
    </source>
</evidence>
<dbReference type="Pfam" id="PF02912">
    <property type="entry name" value="Phe_tRNA-synt_N"/>
    <property type="match status" value="1"/>
</dbReference>
<evidence type="ECO:0000256" key="5">
    <source>
        <dbReference type="ARBA" id="ARBA00022598"/>
    </source>
</evidence>
<evidence type="ECO:0000256" key="10">
    <source>
        <dbReference type="ARBA" id="ARBA00022917"/>
    </source>
</evidence>
<evidence type="ECO:0000256" key="1">
    <source>
        <dbReference type="ARBA" id="ARBA00004496"/>
    </source>
</evidence>
<dbReference type="SUPFAM" id="SSF46589">
    <property type="entry name" value="tRNA-binding arm"/>
    <property type="match status" value="1"/>
</dbReference>
<evidence type="ECO:0000256" key="6">
    <source>
        <dbReference type="ARBA" id="ARBA00022723"/>
    </source>
</evidence>
<dbReference type="GO" id="GO:0000049">
    <property type="term" value="F:tRNA binding"/>
    <property type="evidence" value="ECO:0007669"/>
    <property type="project" value="InterPro"/>
</dbReference>
<keyword evidence="11 13" id="KW-0030">Aminoacyl-tRNA synthetase</keyword>
<evidence type="ECO:0000256" key="4">
    <source>
        <dbReference type="ARBA" id="ARBA00022490"/>
    </source>
</evidence>
<proteinExistence type="inferred from homology"/>
<dbReference type="InterPro" id="IPR045864">
    <property type="entry name" value="aa-tRNA-synth_II/BPL/LPL"/>
</dbReference>
<dbReference type="InterPro" id="IPR004188">
    <property type="entry name" value="Phe-tRNA_ligase_II_N"/>
</dbReference>
<keyword evidence="10 13" id="KW-0648">Protein biosynthesis</keyword>
<dbReference type="InterPro" id="IPR022911">
    <property type="entry name" value="Phe_tRNA_ligase_alpha1_bac"/>
</dbReference>
<dbReference type="Gene3D" id="3.30.930.10">
    <property type="entry name" value="Bira Bifunctional Protein, Domain 2"/>
    <property type="match status" value="1"/>
</dbReference>
<evidence type="ECO:0000256" key="9">
    <source>
        <dbReference type="ARBA" id="ARBA00022842"/>
    </source>
</evidence>
<dbReference type="EC" id="6.1.1.20" evidence="13"/>
<feature type="binding site" evidence="13">
    <location>
        <position position="258"/>
    </location>
    <ligand>
        <name>Mg(2+)</name>
        <dbReference type="ChEBI" id="CHEBI:18420"/>
        <note>shared with beta subunit</note>
    </ligand>
</feature>
<dbReference type="KEGG" id="bbae:FRD01_04600"/>
<reference evidence="15 16" key="1">
    <citation type="submission" date="2019-08" db="EMBL/GenBank/DDBJ databases">
        <authorList>
            <person name="Liang Q."/>
        </authorList>
    </citation>
    <scope>NUCLEOTIDE SEQUENCE [LARGE SCALE GENOMIC DNA]</scope>
    <source>
        <strain evidence="15 16">V1718</strain>
    </source>
</reference>
<protein>
    <recommendedName>
        <fullName evidence="13">Phenylalanine--tRNA ligase alpha subunit</fullName>
        <ecNumber evidence="13">6.1.1.20</ecNumber>
    </recommendedName>
    <alternativeName>
        <fullName evidence="13">Phenylalanyl-tRNA synthetase alpha subunit</fullName>
        <shortName evidence="13">PheRS</shortName>
    </alternativeName>
</protein>
<keyword evidence="8 13" id="KW-0067">ATP-binding</keyword>
<dbReference type="CDD" id="cd00496">
    <property type="entry name" value="PheRS_alpha_core"/>
    <property type="match status" value="1"/>
</dbReference>
<dbReference type="SUPFAM" id="SSF55681">
    <property type="entry name" value="Class II aaRS and biotin synthetases"/>
    <property type="match status" value="1"/>
</dbReference>
<gene>
    <name evidence="13 15" type="primary">pheS</name>
    <name evidence="15" type="ORF">FRD01_04600</name>
</gene>
<keyword evidence="4 13" id="KW-0963">Cytoplasm</keyword>
<comment type="subunit">
    <text evidence="3 13">Tetramer of two alpha and two beta subunits.</text>
</comment>
<evidence type="ECO:0000256" key="7">
    <source>
        <dbReference type="ARBA" id="ARBA00022741"/>
    </source>
</evidence>
<dbReference type="GO" id="GO:0005524">
    <property type="term" value="F:ATP binding"/>
    <property type="evidence" value="ECO:0007669"/>
    <property type="project" value="UniProtKB-UniRule"/>
</dbReference>
<dbReference type="GO" id="GO:0004826">
    <property type="term" value="F:phenylalanine-tRNA ligase activity"/>
    <property type="evidence" value="ECO:0007669"/>
    <property type="project" value="UniProtKB-UniRule"/>
</dbReference>
<evidence type="ECO:0000256" key="2">
    <source>
        <dbReference type="ARBA" id="ARBA00010207"/>
    </source>
</evidence>
<dbReference type="Pfam" id="PF01409">
    <property type="entry name" value="tRNA-synt_2d"/>
    <property type="match status" value="1"/>
</dbReference>
<accession>A0A5B8XN55</accession>
<evidence type="ECO:0000313" key="15">
    <source>
        <dbReference type="EMBL" id="QED26537.1"/>
    </source>
</evidence>
<dbReference type="PANTHER" id="PTHR11538:SF41">
    <property type="entry name" value="PHENYLALANINE--TRNA LIGASE, MITOCHONDRIAL"/>
    <property type="match status" value="1"/>
</dbReference>
<organism evidence="15 16">
    <name type="scientific">Microvenator marinus</name>
    <dbReference type="NCBI Taxonomy" id="2600177"/>
    <lineage>
        <taxon>Bacteria</taxon>
        <taxon>Deltaproteobacteria</taxon>
        <taxon>Bradymonadales</taxon>
        <taxon>Microvenatoraceae</taxon>
        <taxon>Microvenator</taxon>
    </lineage>
</organism>
<dbReference type="GO" id="GO:0005737">
    <property type="term" value="C:cytoplasm"/>
    <property type="evidence" value="ECO:0007669"/>
    <property type="project" value="UniProtKB-SubCell"/>
</dbReference>
<name>A0A5B8XN55_9DELT</name>
<dbReference type="InterPro" id="IPR004529">
    <property type="entry name" value="Phe-tRNA-synth_IIc_asu"/>
</dbReference>
<dbReference type="GO" id="GO:0000287">
    <property type="term" value="F:magnesium ion binding"/>
    <property type="evidence" value="ECO:0007669"/>
    <property type="project" value="UniProtKB-UniRule"/>
</dbReference>
<dbReference type="OrthoDB" id="9800719at2"/>
<dbReference type="Proteomes" id="UP000321595">
    <property type="component" value="Chromosome"/>
</dbReference>
<comment type="catalytic activity">
    <reaction evidence="12 13">
        <text>tRNA(Phe) + L-phenylalanine + ATP = L-phenylalanyl-tRNA(Phe) + AMP + diphosphate + H(+)</text>
        <dbReference type="Rhea" id="RHEA:19413"/>
        <dbReference type="Rhea" id="RHEA-COMP:9668"/>
        <dbReference type="Rhea" id="RHEA-COMP:9699"/>
        <dbReference type="ChEBI" id="CHEBI:15378"/>
        <dbReference type="ChEBI" id="CHEBI:30616"/>
        <dbReference type="ChEBI" id="CHEBI:33019"/>
        <dbReference type="ChEBI" id="CHEBI:58095"/>
        <dbReference type="ChEBI" id="CHEBI:78442"/>
        <dbReference type="ChEBI" id="CHEBI:78531"/>
        <dbReference type="ChEBI" id="CHEBI:456215"/>
        <dbReference type="EC" id="6.1.1.20"/>
    </reaction>
</comment>
<dbReference type="InterPro" id="IPR002319">
    <property type="entry name" value="Phenylalanyl-tRNA_Synthase"/>
</dbReference>
<evidence type="ECO:0000259" key="14">
    <source>
        <dbReference type="PROSITE" id="PS50862"/>
    </source>
</evidence>
<dbReference type="PANTHER" id="PTHR11538">
    <property type="entry name" value="PHENYLALANYL-TRNA SYNTHETASE"/>
    <property type="match status" value="1"/>
</dbReference>
<evidence type="ECO:0000256" key="11">
    <source>
        <dbReference type="ARBA" id="ARBA00023146"/>
    </source>
</evidence>
<evidence type="ECO:0000256" key="3">
    <source>
        <dbReference type="ARBA" id="ARBA00011209"/>
    </source>
</evidence>
<comment type="similarity">
    <text evidence="2 13">Belongs to the class-II aminoacyl-tRNA synthetase family. Phe-tRNA synthetase alpha subunit type 1 subfamily.</text>
</comment>
<dbReference type="NCBIfam" id="TIGR00468">
    <property type="entry name" value="pheS"/>
    <property type="match status" value="1"/>
</dbReference>
<dbReference type="InterPro" id="IPR006195">
    <property type="entry name" value="aa-tRNA-synth_II"/>
</dbReference>
<sequence length="343" mass="38082">MDTEALIEKLQDLGREGSEAFGACERLEDAIQIKNRYLGKSGQVAELMKYLRDLPPEGKRDVGQASNAAKQSIEAAFEGRVSQIKAAELARRLEEERVDVTLPGRAPSVVGGHPVQTVMWELIDLFTDLGFDVAEGPEIEDDFHNFEALNFPADHPARDMQDTFMFPDGRLLRTHTSPVQVRTMLAYEPPIQVISPGRVYRCDSDITHSPVFHQIEALHLGPKVTMRDLIGTLTAFAEGYFGVGTKVRLRPSFFPFTEPSAEVDIGCVFCNQAGCRVCKQTGWIEILGCGMVDPNVLIAGGIDPETTQGYALGLGVERVAMLKYGVNDIRLFFENDLRFLKQF</sequence>
<comment type="subcellular location">
    <subcellularLocation>
        <location evidence="1 13">Cytoplasm</location>
    </subcellularLocation>
</comment>
<evidence type="ECO:0000313" key="16">
    <source>
        <dbReference type="Proteomes" id="UP000321595"/>
    </source>
</evidence>
<keyword evidence="6 13" id="KW-0479">Metal-binding</keyword>
<comment type="cofactor">
    <cofactor evidence="13">
        <name>Mg(2+)</name>
        <dbReference type="ChEBI" id="CHEBI:18420"/>
    </cofactor>
    <text evidence="13">Binds 2 magnesium ions per tetramer.</text>
</comment>
<evidence type="ECO:0000256" key="13">
    <source>
        <dbReference type="HAMAP-Rule" id="MF_00281"/>
    </source>
</evidence>
<evidence type="ECO:0000256" key="12">
    <source>
        <dbReference type="ARBA" id="ARBA00049255"/>
    </source>
</evidence>
<dbReference type="AlphaFoldDB" id="A0A5B8XN55"/>
<keyword evidence="16" id="KW-1185">Reference proteome</keyword>
<keyword evidence="7 13" id="KW-0547">Nucleotide-binding</keyword>
<dbReference type="PROSITE" id="PS50862">
    <property type="entry name" value="AA_TRNA_LIGASE_II"/>
    <property type="match status" value="1"/>
</dbReference>
<keyword evidence="5 13" id="KW-0436">Ligase</keyword>
<dbReference type="FunFam" id="3.30.930.10:FF:000003">
    <property type="entry name" value="Phenylalanine--tRNA ligase alpha subunit"/>
    <property type="match status" value="1"/>
</dbReference>
<dbReference type="HAMAP" id="MF_00281">
    <property type="entry name" value="Phe_tRNA_synth_alpha1"/>
    <property type="match status" value="1"/>
</dbReference>